<dbReference type="PANTHER" id="PTHR31938">
    <property type="entry name" value="NUCLEAR SPECKLE SPLICING REGULATORY PROTEIN 1"/>
    <property type="match status" value="1"/>
</dbReference>
<dbReference type="AlphaFoldDB" id="A0A8C6QBU1"/>
<dbReference type="InterPro" id="IPR018612">
    <property type="entry name" value="NSRP1_N"/>
</dbReference>
<dbReference type="GO" id="GO:0000381">
    <property type="term" value="P:regulation of alternative mRNA splicing, via spliceosome"/>
    <property type="evidence" value="ECO:0007669"/>
    <property type="project" value="InterPro"/>
</dbReference>
<dbReference type="GeneTree" id="ENSGT00940000154049"/>
<reference evidence="6" key="1">
    <citation type="submission" date="2025-08" db="UniProtKB">
        <authorList>
            <consortium name="Ensembl"/>
        </authorList>
    </citation>
    <scope>IDENTIFICATION</scope>
</reference>
<dbReference type="InterPro" id="IPR042816">
    <property type="entry name" value="Nsrp1"/>
</dbReference>
<evidence type="ECO:0000313" key="6">
    <source>
        <dbReference type="Ensembl" id="ENSNGAP00000001099.1"/>
    </source>
</evidence>
<proteinExistence type="inferred from homology"/>
<reference evidence="6" key="2">
    <citation type="submission" date="2025-09" db="UniProtKB">
        <authorList>
            <consortium name="Ensembl"/>
        </authorList>
    </citation>
    <scope>IDENTIFICATION</scope>
</reference>
<evidence type="ECO:0000313" key="7">
    <source>
        <dbReference type="Proteomes" id="UP000694381"/>
    </source>
</evidence>
<keyword evidence="3" id="KW-0175">Coiled coil</keyword>
<accession>A0A8C6QBU1</accession>
<evidence type="ECO:0000259" key="5">
    <source>
        <dbReference type="Pfam" id="PF09745"/>
    </source>
</evidence>
<dbReference type="Pfam" id="PF09745">
    <property type="entry name" value="NSRP1_N"/>
    <property type="match status" value="1"/>
</dbReference>
<dbReference type="PANTHER" id="PTHR31938:SF4">
    <property type="entry name" value="NUCLEAR SPECKLE SPLICING REGULATORY PROTEIN 1"/>
    <property type="match status" value="1"/>
</dbReference>
<dbReference type="Ensembl" id="ENSNGAT00000001117.1">
    <property type="protein sequence ID" value="ENSNGAP00000001099.1"/>
    <property type="gene ID" value="ENSNGAG00000000819.1"/>
</dbReference>
<dbReference type="Proteomes" id="UP000694381">
    <property type="component" value="Unassembled WGS sequence"/>
</dbReference>
<evidence type="ECO:0000256" key="4">
    <source>
        <dbReference type="ARBA" id="ARBA00030718"/>
    </source>
</evidence>
<organism evidence="6 7">
    <name type="scientific">Nannospalax galili</name>
    <name type="common">Northern Israeli blind subterranean mole rat</name>
    <name type="synonym">Spalax galili</name>
    <dbReference type="NCBI Taxonomy" id="1026970"/>
    <lineage>
        <taxon>Eukaryota</taxon>
        <taxon>Metazoa</taxon>
        <taxon>Chordata</taxon>
        <taxon>Craniata</taxon>
        <taxon>Vertebrata</taxon>
        <taxon>Euteleostomi</taxon>
        <taxon>Mammalia</taxon>
        <taxon>Eutheria</taxon>
        <taxon>Euarchontoglires</taxon>
        <taxon>Glires</taxon>
        <taxon>Rodentia</taxon>
        <taxon>Myomorpha</taxon>
        <taxon>Muroidea</taxon>
        <taxon>Spalacidae</taxon>
        <taxon>Spalacinae</taxon>
        <taxon>Nannospalax</taxon>
    </lineage>
</organism>
<evidence type="ECO:0000256" key="3">
    <source>
        <dbReference type="ARBA" id="ARBA00023054"/>
    </source>
</evidence>
<evidence type="ECO:0000256" key="1">
    <source>
        <dbReference type="ARBA" id="ARBA00010126"/>
    </source>
</evidence>
<feature type="domain" description="Nuclear speckle splicing regulatory protein 1 N-terminal" evidence="5">
    <location>
        <begin position="52"/>
        <end position="76"/>
    </location>
</feature>
<protein>
    <recommendedName>
        <fullName evidence="2">Nuclear speckle splicing regulatory protein 1</fullName>
    </recommendedName>
    <alternativeName>
        <fullName evidence="4">Coiled-coil domain-containing protein 55</fullName>
    </alternativeName>
</protein>
<comment type="similarity">
    <text evidence="1">Belongs to the NSRP1 family.</text>
</comment>
<evidence type="ECO:0000256" key="2">
    <source>
        <dbReference type="ARBA" id="ARBA00020556"/>
    </source>
</evidence>
<sequence>ALYGLILPKKTQQLHRVLQKPSVFGNDSDDETSVSESLQREAAKKQAMKQTKLEIQKALAEDSTVYEYDSIYDEMQ</sequence>
<keyword evidence="7" id="KW-1185">Reference proteome</keyword>
<dbReference type="OMA" id="IMGRQYG"/>
<name>A0A8C6QBU1_NANGA</name>